<dbReference type="Proteomes" id="UP000221149">
    <property type="component" value="Segment"/>
</dbReference>
<sequence length="75" mass="8613">MKKTETAEQLLQRFSKRTMQLSSRNAELKPAYDEYVKNERALARLEGSVQAVEYMAYGKMPGDGNHDGMKDHKPH</sequence>
<gene>
    <name evidence="1" type="ORF">CPQG_00158</name>
</gene>
<protein>
    <submittedName>
        <fullName evidence="1">Uncharacterized protein</fullName>
    </submittedName>
</protein>
<evidence type="ECO:0000313" key="1">
    <source>
        <dbReference type="EMBL" id="AGH26685.1"/>
    </source>
</evidence>
<organism evidence="1 2">
    <name type="scientific">Cyanophage P-RSM3</name>
    <dbReference type="NCBI Taxonomy" id="536446"/>
    <lineage>
        <taxon>Viruses</taxon>
        <taxon>Duplodnaviria</taxon>
        <taxon>Heunggongvirae</taxon>
        <taxon>Uroviricota</taxon>
        <taxon>Caudoviricetes</taxon>
        <taxon>Pantevenvirales</taxon>
        <taxon>Kyanoviridae</taxon>
        <taxon>Ronodorvirus</taxon>
        <taxon>Ronodorvirus ssm4</taxon>
    </lineage>
</organism>
<proteinExistence type="predicted"/>
<accession>M4QRK6</accession>
<evidence type="ECO:0000313" key="2">
    <source>
        <dbReference type="Proteomes" id="UP000221149"/>
    </source>
</evidence>
<name>M4QRK6_9CAUD</name>
<reference evidence="1 2" key="1">
    <citation type="submission" date="2010-11" db="EMBL/GenBank/DDBJ databases">
        <title>The Genome Sequence of Cyanophage P-RSM3.</title>
        <authorList>
            <consortium name="The Broad Institute Genome Sequencing Platform"/>
            <person name="Henn M.R."/>
            <person name="Sullivan M.S."/>
            <person name="Osburne M.S."/>
            <person name="Levin J."/>
            <person name="Malboeuf C."/>
            <person name="Casali M."/>
            <person name="Russ C."/>
            <person name="Lennon N."/>
            <person name="Chapman S.B."/>
            <person name="Erlich R."/>
            <person name="Young S.K."/>
            <person name="Yandava C."/>
            <person name="Zeng Q."/>
            <person name="Alvarado L."/>
            <person name="Anderson S."/>
            <person name="Berlin A."/>
            <person name="Chen Z."/>
            <person name="Freedman E."/>
            <person name="Gellesch M."/>
            <person name="Goldberg J."/>
            <person name="Green L."/>
            <person name="Griggs A."/>
            <person name="Gujja S."/>
            <person name="Heilman E.R."/>
            <person name="Heiman D."/>
            <person name="Hollinger A."/>
            <person name="Howarth C."/>
            <person name="Larson L."/>
            <person name="Mehta T."/>
            <person name="Pearson M."/>
            <person name="Roberts A."/>
            <person name="Ryan E."/>
            <person name="Saif S."/>
            <person name="Shea T."/>
            <person name="Shenoy N."/>
            <person name="Sisk P."/>
            <person name="Stolte C."/>
            <person name="Sykes S."/>
            <person name="White J."/>
            <person name="Yu Q."/>
            <person name="Coleman M.L."/>
            <person name="Huang K.H."/>
            <person name="Weigele P.R."/>
            <person name="DeFrancesco A.S."/>
            <person name="Kern S.E."/>
            <person name="Thompson L.R."/>
            <person name="Fu R."/>
            <person name="Hombeck B."/>
            <person name="Chisholm S.W."/>
            <person name="Haas B."/>
            <person name="Nusbaum C."/>
            <person name="Birren B."/>
        </authorList>
    </citation>
    <scope>NUCLEOTIDE SEQUENCE [LARGE SCALE GENOMIC DNA]</scope>
    <source>
        <strain evidence="1 2">P-RSM3</strain>
    </source>
</reference>
<dbReference type="EMBL" id="HQ634176">
    <property type="protein sequence ID" value="AGH26685.1"/>
    <property type="molecule type" value="Genomic_DNA"/>
</dbReference>